<dbReference type="Pfam" id="PF00326">
    <property type="entry name" value="Peptidase_S9"/>
    <property type="match status" value="1"/>
</dbReference>
<comment type="caution">
    <text evidence="3">The sequence shown here is derived from an EMBL/GenBank/DDBJ whole genome shotgun (WGS) entry which is preliminary data.</text>
</comment>
<dbReference type="AlphaFoldDB" id="A0A3E0GXP6"/>
<proteinExistence type="predicted"/>
<evidence type="ECO:0000313" key="4">
    <source>
        <dbReference type="Proteomes" id="UP000256269"/>
    </source>
</evidence>
<keyword evidence="3" id="KW-0645">Protease</keyword>
<dbReference type="InterPro" id="IPR011042">
    <property type="entry name" value="6-blade_b-propeller_TolB-like"/>
</dbReference>
<evidence type="ECO:0000259" key="2">
    <source>
        <dbReference type="Pfam" id="PF00326"/>
    </source>
</evidence>
<accession>A0A3E0GXP6</accession>
<reference evidence="3 4" key="1">
    <citation type="submission" date="2018-08" db="EMBL/GenBank/DDBJ databases">
        <title>Genomic Encyclopedia of Archaeal and Bacterial Type Strains, Phase II (KMG-II): from individual species to whole genera.</title>
        <authorList>
            <person name="Goeker M."/>
        </authorList>
    </citation>
    <scope>NUCLEOTIDE SEQUENCE [LARGE SCALE GENOMIC DNA]</scope>
    <source>
        <strain evidence="3 4">DSM 45791</strain>
    </source>
</reference>
<dbReference type="GO" id="GO:0006508">
    <property type="term" value="P:proteolysis"/>
    <property type="evidence" value="ECO:0007669"/>
    <property type="project" value="InterPro"/>
</dbReference>
<keyword evidence="4" id="KW-1185">Reference proteome</keyword>
<dbReference type="EMBL" id="QUNO01000020">
    <property type="protein sequence ID" value="REH32978.1"/>
    <property type="molecule type" value="Genomic_DNA"/>
</dbReference>
<dbReference type="InterPro" id="IPR029058">
    <property type="entry name" value="AB_hydrolase_fold"/>
</dbReference>
<dbReference type="PANTHER" id="PTHR42776:SF27">
    <property type="entry name" value="DIPEPTIDYL PEPTIDASE FAMILY MEMBER 6"/>
    <property type="match status" value="1"/>
</dbReference>
<dbReference type="PANTHER" id="PTHR42776">
    <property type="entry name" value="SERINE PEPTIDASE S9 FAMILY MEMBER"/>
    <property type="match status" value="1"/>
</dbReference>
<dbReference type="Proteomes" id="UP000256269">
    <property type="component" value="Unassembled WGS sequence"/>
</dbReference>
<feature type="domain" description="Peptidase S9 prolyl oligopeptidase catalytic" evidence="2">
    <location>
        <begin position="374"/>
        <end position="574"/>
    </location>
</feature>
<dbReference type="Gene3D" id="3.40.50.1820">
    <property type="entry name" value="alpha/beta hydrolase"/>
    <property type="match status" value="1"/>
</dbReference>
<gene>
    <name evidence="3" type="ORF">BCF44_12050</name>
</gene>
<dbReference type="SUPFAM" id="SSF53474">
    <property type="entry name" value="alpha/beta-Hydrolases"/>
    <property type="match status" value="1"/>
</dbReference>
<evidence type="ECO:0000313" key="3">
    <source>
        <dbReference type="EMBL" id="REH32978.1"/>
    </source>
</evidence>
<dbReference type="GO" id="GO:0004177">
    <property type="term" value="F:aminopeptidase activity"/>
    <property type="evidence" value="ECO:0007669"/>
    <property type="project" value="UniProtKB-KW"/>
</dbReference>
<organism evidence="3 4">
    <name type="scientific">Kutzneria buriramensis</name>
    <dbReference type="NCBI Taxonomy" id="1045776"/>
    <lineage>
        <taxon>Bacteria</taxon>
        <taxon>Bacillati</taxon>
        <taxon>Actinomycetota</taxon>
        <taxon>Actinomycetes</taxon>
        <taxon>Pseudonocardiales</taxon>
        <taxon>Pseudonocardiaceae</taxon>
        <taxon>Kutzneria</taxon>
    </lineage>
</organism>
<keyword evidence="1" id="KW-0378">Hydrolase</keyword>
<dbReference type="Gene3D" id="2.120.10.30">
    <property type="entry name" value="TolB, C-terminal domain"/>
    <property type="match status" value="1"/>
</dbReference>
<name>A0A3E0GXP6_9PSEU</name>
<dbReference type="SUPFAM" id="SSF82171">
    <property type="entry name" value="DPP6 N-terminal domain-like"/>
    <property type="match status" value="1"/>
</dbReference>
<protein>
    <submittedName>
        <fullName evidence="3">Dipeptidyl aminopeptidase/acylaminoacyl peptidase</fullName>
    </submittedName>
</protein>
<dbReference type="GO" id="GO:0004252">
    <property type="term" value="F:serine-type endopeptidase activity"/>
    <property type="evidence" value="ECO:0007669"/>
    <property type="project" value="TreeGrafter"/>
</dbReference>
<sequence>MIVDSWNASNPRVSPDGRWVAYERRPVGHSDQEPVSEVWLASLESTPRRLAVGSNPRWASDSRSVFVVDGVELRRIALSGGETVVVEWDAGIDDFLPLVDGIAFIAADSPATDDIEVRGEFRPSRLRLFRDGEIRVLYGDRHVSEIAQQPGGGPLAVLTWSRPELYPGLLHPELHVVELSGEVRDLGPAAVEAHSPVWRRAGDWRIAYLGQTGPSLQSGTAVYDVVDGNLTLGLPACPFELVQTDDGDPLMVVAEGLDTAIHRLAAGLVSRHTGLVKEVSVGGDSLAAVVSTAYEPQDVHLNGVRVTDTRPWAREIEWGTQSRLEYQAADGLELEGLLVLPPGSGPFPLVTVVHGGPYDRHSDHLGLHWVPSGQWLALAGYAVFLPNPRGSQGRGHEFATAVSGAVGQEEWTDILTGIDLLVADGVADPRRLAIAGWSHGGFMAAWAVGHTDRFAAAIVGAGVTDWGMLAGSGEWGLFEAALGGSTGWEGVGPHRHDELSPISFASQVRTPVLILHGAADTNVPLSQAEYFHRALDHHGVEHEFVVYPREGHRFRERRHQLDVLDRVRAWLDRRL</sequence>
<dbReference type="InterPro" id="IPR001375">
    <property type="entry name" value="Peptidase_S9_cat"/>
</dbReference>
<dbReference type="OrthoDB" id="3325701at2"/>
<keyword evidence="3" id="KW-0031">Aminopeptidase</keyword>
<evidence type="ECO:0000256" key="1">
    <source>
        <dbReference type="ARBA" id="ARBA00022801"/>
    </source>
</evidence>